<gene>
    <name evidence="1" type="ORF">Bca52824_039658</name>
</gene>
<reference evidence="1 2" key="1">
    <citation type="submission" date="2020-02" db="EMBL/GenBank/DDBJ databases">
        <authorList>
            <person name="Ma Q."/>
            <person name="Huang Y."/>
            <person name="Song X."/>
            <person name="Pei D."/>
        </authorList>
    </citation>
    <scope>NUCLEOTIDE SEQUENCE [LARGE SCALE GENOMIC DNA]</scope>
    <source>
        <strain evidence="1">Sxm20200214</strain>
        <tissue evidence="1">Leaf</tissue>
    </source>
</reference>
<dbReference type="AlphaFoldDB" id="A0A8X7RWE3"/>
<dbReference type="Proteomes" id="UP000886595">
    <property type="component" value="Unassembled WGS sequence"/>
</dbReference>
<sequence length="201" mass="22473">MSFSIARIHAERHHSSQMSGCMTGTHARRHTISHVDQHAGCILAETPCLVDQPRFYMWLALDGGYIKSHSSLDDPFNPSQFRSAVCLLGSYQHPAKVILPDLEGVHYQSNSQPPTLDQTCQPAISITNKLRGGTARPTTLTRLQQRARCGQRQTRIAFEEVKKMFSNLKEKSAEQDKVMSSLAKQVESLTARTRAVLQRAT</sequence>
<name>A0A8X7RWE3_BRACI</name>
<dbReference type="EMBL" id="JAAMPC010000009">
    <property type="protein sequence ID" value="KAG2292989.1"/>
    <property type="molecule type" value="Genomic_DNA"/>
</dbReference>
<keyword evidence="2" id="KW-1185">Reference proteome</keyword>
<evidence type="ECO:0000313" key="2">
    <source>
        <dbReference type="Proteomes" id="UP000886595"/>
    </source>
</evidence>
<comment type="caution">
    <text evidence="1">The sequence shown here is derived from an EMBL/GenBank/DDBJ whole genome shotgun (WGS) entry which is preliminary data.</text>
</comment>
<protein>
    <submittedName>
        <fullName evidence="1">Uncharacterized protein</fullName>
    </submittedName>
</protein>
<organism evidence="1 2">
    <name type="scientific">Brassica carinata</name>
    <name type="common">Ethiopian mustard</name>
    <name type="synonym">Abyssinian cabbage</name>
    <dbReference type="NCBI Taxonomy" id="52824"/>
    <lineage>
        <taxon>Eukaryota</taxon>
        <taxon>Viridiplantae</taxon>
        <taxon>Streptophyta</taxon>
        <taxon>Embryophyta</taxon>
        <taxon>Tracheophyta</taxon>
        <taxon>Spermatophyta</taxon>
        <taxon>Magnoliopsida</taxon>
        <taxon>eudicotyledons</taxon>
        <taxon>Gunneridae</taxon>
        <taxon>Pentapetalae</taxon>
        <taxon>rosids</taxon>
        <taxon>malvids</taxon>
        <taxon>Brassicales</taxon>
        <taxon>Brassicaceae</taxon>
        <taxon>Brassiceae</taxon>
        <taxon>Brassica</taxon>
    </lineage>
</organism>
<accession>A0A8X7RWE3</accession>
<evidence type="ECO:0000313" key="1">
    <source>
        <dbReference type="EMBL" id="KAG2292989.1"/>
    </source>
</evidence>
<proteinExistence type="predicted"/>